<evidence type="ECO:0000313" key="2">
    <source>
        <dbReference type="Proteomes" id="UP000276133"/>
    </source>
</evidence>
<dbReference type="Proteomes" id="UP000276133">
    <property type="component" value="Unassembled WGS sequence"/>
</dbReference>
<keyword evidence="2" id="KW-1185">Reference proteome</keyword>
<evidence type="ECO:0000313" key="1">
    <source>
        <dbReference type="EMBL" id="RNA41731.1"/>
    </source>
</evidence>
<dbReference type="AlphaFoldDB" id="A0A3M7T122"/>
<comment type="caution">
    <text evidence="1">The sequence shown here is derived from an EMBL/GenBank/DDBJ whole genome shotgun (WGS) entry which is preliminary data.</text>
</comment>
<dbReference type="EMBL" id="REGN01000470">
    <property type="protein sequence ID" value="RNA41731.1"/>
    <property type="molecule type" value="Genomic_DNA"/>
</dbReference>
<name>A0A3M7T122_BRAPC</name>
<proteinExistence type="predicted"/>
<sequence length="107" mass="12428">MTYSHKKKHKIGSIYGLIDFIYWRNFLNNFLLFSKCLFDTIARYWLKKKSQKIAQKKDSNFYGLYLISIFQLTGRKVIISKKQVVVVVNNAVGDLSLQVVAHVDAPL</sequence>
<accession>A0A3M7T122</accession>
<gene>
    <name evidence="1" type="ORF">BpHYR1_044159</name>
</gene>
<protein>
    <submittedName>
        <fullName evidence="1">Uncharacterized protein</fullName>
    </submittedName>
</protein>
<reference evidence="1 2" key="1">
    <citation type="journal article" date="2018" name="Sci. Rep.">
        <title>Genomic signatures of local adaptation to the degree of environmental predictability in rotifers.</title>
        <authorList>
            <person name="Franch-Gras L."/>
            <person name="Hahn C."/>
            <person name="Garcia-Roger E.M."/>
            <person name="Carmona M.J."/>
            <person name="Serra M."/>
            <person name="Gomez A."/>
        </authorList>
    </citation>
    <scope>NUCLEOTIDE SEQUENCE [LARGE SCALE GENOMIC DNA]</scope>
    <source>
        <strain evidence="1">HYR1</strain>
    </source>
</reference>
<organism evidence="1 2">
    <name type="scientific">Brachionus plicatilis</name>
    <name type="common">Marine rotifer</name>
    <name type="synonym">Brachionus muelleri</name>
    <dbReference type="NCBI Taxonomy" id="10195"/>
    <lineage>
        <taxon>Eukaryota</taxon>
        <taxon>Metazoa</taxon>
        <taxon>Spiralia</taxon>
        <taxon>Gnathifera</taxon>
        <taxon>Rotifera</taxon>
        <taxon>Eurotatoria</taxon>
        <taxon>Monogononta</taxon>
        <taxon>Pseudotrocha</taxon>
        <taxon>Ploima</taxon>
        <taxon>Brachionidae</taxon>
        <taxon>Brachionus</taxon>
    </lineage>
</organism>